<dbReference type="Proteomes" id="UP001155882">
    <property type="component" value="Unassembled WGS sequence"/>
</dbReference>
<sequence>MIHITSFANPRMAQAFVDYMASKNIHLKIKPSQEQAVFELWLEDEQLQPQVQKELDIFLQDPNHPRYLEASWHTGSADTQFQYRNYLTWGYLKEQSGPLTIAVILLSIVVYLWVEMTDAREVLRYLAWPIGDQQTELWRWFSPALVHFSLSHIGFNLALWWFLAGQVERKLGTGKLFTILLVSALFSNWGQSLFSENNFGGLSGVVYALVSYVWLTGERRPESGISVPRGLMIFSIIWLFFGYFDVLGMHIANAAHTSGLIIGLLMGVWDNRHSFKHQSSR</sequence>
<proteinExistence type="inferred from homology"/>
<protein>
    <recommendedName>
        <fullName evidence="9">Rhomboid protease GlpG</fullName>
        <ecNumber evidence="9">3.4.21.105</ecNumber>
    </recommendedName>
    <alternativeName>
        <fullName evidence="9">Intramembrane serine protease</fullName>
    </alternativeName>
</protein>
<dbReference type="EMBL" id="CAHPSF010000005">
    <property type="protein sequence ID" value="CAB5696215.1"/>
    <property type="molecule type" value="Genomic_DNA"/>
</dbReference>
<evidence type="ECO:0000256" key="7">
    <source>
        <dbReference type="ARBA" id="ARBA00022989"/>
    </source>
</evidence>
<comment type="catalytic activity">
    <reaction evidence="9">
        <text>Cleaves type-1 transmembrane domains using a catalytic dyad composed of serine and histidine that are contributed by different transmembrane domains.</text>
        <dbReference type="EC" id="3.4.21.105"/>
    </reaction>
</comment>
<dbReference type="EMBL" id="CP076405">
    <property type="protein sequence ID" value="QWQ21012.1"/>
    <property type="molecule type" value="Genomic_DNA"/>
</dbReference>
<keyword evidence="7 9" id="KW-1133">Transmembrane helix</keyword>
<dbReference type="PANTHER" id="PTHR43731:SF14">
    <property type="entry name" value="PRESENILIN-ASSOCIATED RHOMBOID-LIKE PROTEIN, MITOCHONDRIAL"/>
    <property type="match status" value="1"/>
</dbReference>
<evidence type="ECO:0000259" key="11">
    <source>
        <dbReference type="Pfam" id="PF12122"/>
    </source>
</evidence>
<dbReference type="GO" id="GO:0006508">
    <property type="term" value="P:proteolysis"/>
    <property type="evidence" value="ECO:0007669"/>
    <property type="project" value="UniProtKB-UniRule"/>
</dbReference>
<evidence type="ECO:0000313" key="12">
    <source>
        <dbReference type="EMBL" id="CAB5696215.1"/>
    </source>
</evidence>
<evidence type="ECO:0000256" key="3">
    <source>
        <dbReference type="ARBA" id="ARBA00022475"/>
    </source>
</evidence>
<dbReference type="GO" id="GO:0005886">
    <property type="term" value="C:plasma membrane"/>
    <property type="evidence" value="ECO:0007669"/>
    <property type="project" value="UniProtKB-SubCell"/>
</dbReference>
<evidence type="ECO:0000256" key="5">
    <source>
        <dbReference type="ARBA" id="ARBA00022692"/>
    </source>
</evidence>
<dbReference type="PANTHER" id="PTHR43731">
    <property type="entry name" value="RHOMBOID PROTEASE"/>
    <property type="match status" value="1"/>
</dbReference>
<feature type="transmembrane region" description="Helical" evidence="9">
    <location>
        <begin position="176"/>
        <end position="193"/>
    </location>
</feature>
<dbReference type="NCBIfam" id="NF008155">
    <property type="entry name" value="PRK10907.1"/>
    <property type="match status" value="1"/>
</dbReference>
<dbReference type="Gene3D" id="3.30.70.2350">
    <property type="match status" value="1"/>
</dbReference>
<evidence type="ECO:0000256" key="9">
    <source>
        <dbReference type="HAMAP-Rule" id="MF_01594"/>
    </source>
</evidence>
<feature type="transmembrane region" description="Helical" evidence="9">
    <location>
        <begin position="96"/>
        <end position="114"/>
    </location>
</feature>
<gene>
    <name evidence="9 13" type="primary">glpG</name>
    <name evidence="12" type="ORF">GHA_02274</name>
    <name evidence="15" type="ORF">KOF27_01195</name>
    <name evidence="13" type="ORF">KYI77_00240</name>
    <name evidence="14" type="ORF">OGX73_06150</name>
</gene>
<dbReference type="Pfam" id="PF01694">
    <property type="entry name" value="Rhomboid"/>
    <property type="match status" value="1"/>
</dbReference>
<evidence type="ECO:0000313" key="15">
    <source>
        <dbReference type="EMBL" id="QWQ21012.1"/>
    </source>
</evidence>
<dbReference type="EC" id="3.4.21.105" evidence="9"/>
<feature type="transmembrane region" description="Helical" evidence="9">
    <location>
        <begin position="250"/>
        <end position="269"/>
    </location>
</feature>
<dbReference type="SUPFAM" id="SSF144091">
    <property type="entry name" value="Rhomboid-like"/>
    <property type="match status" value="1"/>
</dbReference>
<dbReference type="InterPro" id="IPR035952">
    <property type="entry name" value="Rhomboid-like_sf"/>
</dbReference>
<dbReference type="Proteomes" id="UP001159001">
    <property type="component" value="Unassembled WGS sequence"/>
</dbReference>
<evidence type="ECO:0000313" key="13">
    <source>
        <dbReference type="EMBL" id="MBW3114892.1"/>
    </source>
</evidence>
<dbReference type="InterPro" id="IPR050925">
    <property type="entry name" value="Rhomboid_protease_S54"/>
</dbReference>
<feature type="transmembrane region" description="Helical" evidence="9">
    <location>
        <begin position="144"/>
        <end position="164"/>
    </location>
</feature>
<feature type="active site" description="Nucleophile" evidence="9">
    <location>
        <position position="203"/>
    </location>
</feature>
<keyword evidence="9" id="KW-0720">Serine protease</keyword>
<dbReference type="InterPro" id="IPR038236">
    <property type="entry name" value="GlpG_N_sf"/>
</dbReference>
<evidence type="ECO:0000256" key="2">
    <source>
        <dbReference type="ARBA" id="ARBA00009045"/>
    </source>
</evidence>
<dbReference type="HAMAP" id="MF_01594">
    <property type="entry name" value="Rhomboid_GlpG"/>
    <property type="match status" value="1"/>
</dbReference>
<keyword evidence="6 9" id="KW-0378">Hydrolase</keyword>
<feature type="active site" evidence="9">
    <location>
        <position position="256"/>
    </location>
</feature>
<organism evidence="13 16">
    <name type="scientific">Providencia rettgeri</name>
    <dbReference type="NCBI Taxonomy" id="587"/>
    <lineage>
        <taxon>Bacteria</taxon>
        <taxon>Pseudomonadati</taxon>
        <taxon>Pseudomonadota</taxon>
        <taxon>Gammaproteobacteria</taxon>
        <taxon>Enterobacterales</taxon>
        <taxon>Morganellaceae</taxon>
        <taxon>Providencia</taxon>
    </lineage>
</organism>
<reference evidence="13" key="3">
    <citation type="submission" date="2021-07" db="EMBL/GenBank/DDBJ databases">
        <authorList>
            <person name="Stanton E."/>
        </authorList>
    </citation>
    <scope>NUCLEOTIDE SEQUENCE</scope>
    <source>
        <strain evidence="13">2021EL-01139</strain>
    </source>
</reference>
<keyword evidence="8 9" id="KW-0472">Membrane</keyword>
<comment type="function">
    <text evidence="9">Rhomboid-type serine protease that catalyzes intramembrane proteolysis.</text>
</comment>
<dbReference type="Gene3D" id="1.20.1540.10">
    <property type="entry name" value="Rhomboid-like"/>
    <property type="match status" value="1"/>
</dbReference>
<feature type="domain" description="Peptidase S54 rhomboid" evidence="10">
    <location>
        <begin position="135"/>
        <end position="268"/>
    </location>
</feature>
<feature type="transmembrane region" description="Helical" evidence="9">
    <location>
        <begin position="227"/>
        <end position="244"/>
    </location>
</feature>
<evidence type="ECO:0000313" key="16">
    <source>
        <dbReference type="Proteomes" id="UP001155882"/>
    </source>
</evidence>
<evidence type="ECO:0000256" key="6">
    <source>
        <dbReference type="ARBA" id="ARBA00022801"/>
    </source>
</evidence>
<evidence type="ECO:0000256" key="1">
    <source>
        <dbReference type="ARBA" id="ARBA00004141"/>
    </source>
</evidence>
<feature type="domain" description="Peptidase S54 GlpG peptidase N-terminal" evidence="11">
    <location>
        <begin position="1"/>
        <end position="85"/>
    </location>
</feature>
<reference evidence="12" key="1">
    <citation type="submission" date="2020-05" db="EMBL/GenBank/DDBJ databases">
        <authorList>
            <person name="Delgado-Blas J."/>
        </authorList>
    </citation>
    <scope>NUCLEOTIDE SEQUENCE</scope>
    <source>
        <strain evidence="12">BB1453</strain>
    </source>
</reference>
<evidence type="ECO:0000256" key="8">
    <source>
        <dbReference type="ARBA" id="ARBA00023136"/>
    </source>
</evidence>
<dbReference type="GO" id="GO:0004252">
    <property type="term" value="F:serine-type endopeptidase activity"/>
    <property type="evidence" value="ECO:0007669"/>
    <property type="project" value="UniProtKB-UniRule"/>
</dbReference>
<dbReference type="InterPro" id="IPR022732">
    <property type="entry name" value="Peptidase_S54_GlpG_N"/>
</dbReference>
<dbReference type="AlphaFoldDB" id="A0A2A5Q938"/>
<keyword evidence="4" id="KW-0997">Cell inner membrane</keyword>
<dbReference type="EMBL" id="JAHWLI010000001">
    <property type="protein sequence ID" value="MBW3114892.1"/>
    <property type="molecule type" value="Genomic_DNA"/>
</dbReference>
<comment type="subcellular location">
    <subcellularLocation>
        <location evidence="9">Cell membrane</location>
        <topology evidence="9">Multi-pass membrane protein</topology>
    </subcellularLocation>
    <subcellularLocation>
        <location evidence="1">Membrane</location>
        <topology evidence="1">Multi-pass membrane protein</topology>
    </subcellularLocation>
</comment>
<dbReference type="InterPro" id="IPR023662">
    <property type="entry name" value="Rhomboid_protease_GlpG"/>
</dbReference>
<evidence type="ECO:0000313" key="14">
    <source>
        <dbReference type="EMBL" id="MDI9092200.1"/>
    </source>
</evidence>
<keyword evidence="3 9" id="KW-1003">Cell membrane</keyword>
<reference evidence="14" key="4">
    <citation type="submission" date="2022-10" db="EMBL/GenBank/DDBJ databases">
        <title>Bacterial isolates recovered from the One Health project in Brazil.</title>
        <authorList>
            <person name="Valiatti T.B."/>
            <person name="Santos F."/>
            <person name="Cayo R."/>
            <person name="Gales A.C."/>
        </authorList>
    </citation>
    <scope>NUCLEOTIDE SEQUENCE</scope>
    <source>
        <strain evidence="14">PVR188</strain>
    </source>
</reference>
<evidence type="ECO:0000259" key="10">
    <source>
        <dbReference type="Pfam" id="PF01694"/>
    </source>
</evidence>
<dbReference type="NCBIfam" id="TIGR04239">
    <property type="entry name" value="rhombo_GlpG"/>
    <property type="match status" value="1"/>
</dbReference>
<name>A0A2A5Q938_PRORE</name>
<dbReference type="RefSeq" id="WP_036958607.1">
    <property type="nucleotide sequence ID" value="NZ_ABDWLN020000001.1"/>
</dbReference>
<keyword evidence="9 13" id="KW-0645">Protease</keyword>
<keyword evidence="5 9" id="KW-0812">Transmembrane</keyword>
<accession>A0A2A5Q938</accession>
<reference evidence="15" key="2">
    <citation type="submission" date="2021-06" db="EMBL/GenBank/DDBJ databases">
        <title>Emergence of genetically related NDM-1-producing Providencia rettgeri strains in Argentina.</title>
        <authorList>
            <person name="Pasteran F."/>
            <person name="Meo A."/>
            <person name="Gomez S."/>
            <person name="Derdoy L."/>
            <person name="Albronoz E."/>
            <person name="Faccone D."/>
            <person name="Guerriero L."/>
            <person name="Archuby D."/>
            <person name="Tarzia A."/>
            <person name="Lopez M."/>
            <person name="Corso A."/>
        </authorList>
    </citation>
    <scope>NUCLEOTIDE SEQUENCE</scope>
    <source>
        <strain evidence="15">PreM15628</strain>
    </source>
</reference>
<dbReference type="EMBL" id="JAOWIN010000003">
    <property type="protein sequence ID" value="MDI9092200.1"/>
    <property type="molecule type" value="Genomic_DNA"/>
</dbReference>
<dbReference type="Proteomes" id="UP000834611">
    <property type="component" value="Unassembled WGS sequence"/>
</dbReference>
<feature type="transmembrane region" description="Helical" evidence="9">
    <location>
        <begin position="199"/>
        <end position="215"/>
    </location>
</feature>
<dbReference type="InterPro" id="IPR022764">
    <property type="entry name" value="Peptidase_S54_rhomboid_dom"/>
</dbReference>
<dbReference type="Proteomes" id="UP000682358">
    <property type="component" value="Chromosome"/>
</dbReference>
<evidence type="ECO:0000256" key="4">
    <source>
        <dbReference type="ARBA" id="ARBA00022519"/>
    </source>
</evidence>
<dbReference type="Pfam" id="PF12122">
    <property type="entry name" value="Rhomboid_N"/>
    <property type="match status" value="1"/>
</dbReference>
<comment type="similarity">
    <text evidence="2 9">Belongs to the peptidase S54 family.</text>
</comment>